<evidence type="ECO:0000256" key="2">
    <source>
        <dbReference type="SAM" id="MobiDB-lite"/>
    </source>
</evidence>
<feature type="region of interest" description="Disordered" evidence="2">
    <location>
        <begin position="317"/>
        <end position="348"/>
    </location>
</feature>
<sequence>MDGAARTRAWGLALAVLSSVCFGASGPFGKALIEAGLSPLQAVWLRIAVAALVLAPLPFLLRGRAAARGLRPHLPALAVYGLTGVAGCQAFYFVAASRLPVGVAILLEFSGPVIVLAWLRLVRRAPVHRTAAAGVAIAMVGLALVVQVWTGLSLDPIGLAAGLGAAACQASYFLIVDRLAGKVDPVVITSAGAVVAALALTALAAPWTLPWQVLPAPVPVAGHAAPGWALVAWIGLVSTVLAYLAGVAGLQRLSAQVGGAICYTEAVAAALIAWAVLGERLTAAQMAGGAIVLAGAYIAQRATVAHPEVLNAAAVPAHRPPGTAQGGGTSGGTSGGTGPQARPAALPR</sequence>
<feature type="transmembrane region" description="Helical" evidence="3">
    <location>
        <begin position="101"/>
        <end position="119"/>
    </location>
</feature>
<dbReference type="InterPro" id="IPR000620">
    <property type="entry name" value="EamA_dom"/>
</dbReference>
<gene>
    <name evidence="5" type="ORF">BJY14_008724</name>
</gene>
<feature type="transmembrane region" description="Helical" evidence="3">
    <location>
        <begin position="257"/>
        <end position="277"/>
    </location>
</feature>
<dbReference type="PANTHER" id="PTHR22911:SF79">
    <property type="entry name" value="MOBA-LIKE NTP TRANSFERASE DOMAIN-CONTAINING PROTEIN"/>
    <property type="match status" value="1"/>
</dbReference>
<feature type="compositionally biased region" description="Gly residues" evidence="2">
    <location>
        <begin position="324"/>
        <end position="338"/>
    </location>
</feature>
<dbReference type="PANTHER" id="PTHR22911">
    <property type="entry name" value="ACYL-MALONYL CONDENSING ENZYME-RELATED"/>
    <property type="match status" value="1"/>
</dbReference>
<keyword evidence="3" id="KW-1133">Transmembrane helix</keyword>
<feature type="domain" description="EamA" evidence="4">
    <location>
        <begin position="10"/>
        <end position="146"/>
    </location>
</feature>
<dbReference type="AlphaFoldDB" id="A0A7Y9ES45"/>
<comment type="similarity">
    <text evidence="1">Belongs to the EamA transporter family.</text>
</comment>
<comment type="caution">
    <text evidence="5">The sequence shown here is derived from an EMBL/GenBank/DDBJ whole genome shotgun (WGS) entry which is preliminary data.</text>
</comment>
<dbReference type="EMBL" id="JACCBA010000001">
    <property type="protein sequence ID" value="NYD52741.1"/>
    <property type="molecule type" value="Genomic_DNA"/>
</dbReference>
<name>A0A7Y9ES45_9ACTN</name>
<evidence type="ECO:0000313" key="6">
    <source>
        <dbReference type="Proteomes" id="UP000529783"/>
    </source>
</evidence>
<dbReference type="InterPro" id="IPR037185">
    <property type="entry name" value="EmrE-like"/>
</dbReference>
<evidence type="ECO:0000256" key="1">
    <source>
        <dbReference type="ARBA" id="ARBA00007362"/>
    </source>
</evidence>
<evidence type="ECO:0000259" key="4">
    <source>
        <dbReference type="Pfam" id="PF00892"/>
    </source>
</evidence>
<reference evidence="5 6" key="1">
    <citation type="submission" date="2020-07" db="EMBL/GenBank/DDBJ databases">
        <title>Sequencing the genomes of 1000 actinobacteria strains.</title>
        <authorList>
            <person name="Klenk H.-P."/>
        </authorList>
    </citation>
    <scope>NUCLEOTIDE SEQUENCE [LARGE SCALE GENOMIC DNA]</scope>
    <source>
        <strain evidence="5 6">DSM 40398</strain>
    </source>
</reference>
<feature type="domain" description="EamA" evidence="4">
    <location>
        <begin position="157"/>
        <end position="298"/>
    </location>
</feature>
<feature type="transmembrane region" description="Helical" evidence="3">
    <location>
        <begin position="227"/>
        <end position="250"/>
    </location>
</feature>
<dbReference type="Proteomes" id="UP000529783">
    <property type="component" value="Unassembled WGS sequence"/>
</dbReference>
<dbReference type="Pfam" id="PF00892">
    <property type="entry name" value="EamA"/>
    <property type="match status" value="2"/>
</dbReference>
<proteinExistence type="inferred from homology"/>
<evidence type="ECO:0000313" key="5">
    <source>
        <dbReference type="EMBL" id="NYD52741.1"/>
    </source>
</evidence>
<accession>A0A7Y9ES45</accession>
<feature type="transmembrane region" description="Helical" evidence="3">
    <location>
        <begin position="73"/>
        <end position="95"/>
    </location>
</feature>
<keyword evidence="6" id="KW-1185">Reference proteome</keyword>
<feature type="transmembrane region" description="Helical" evidence="3">
    <location>
        <begin position="156"/>
        <end position="175"/>
    </location>
</feature>
<feature type="transmembrane region" description="Helical" evidence="3">
    <location>
        <begin position="131"/>
        <end position="150"/>
    </location>
</feature>
<feature type="transmembrane region" description="Helical" evidence="3">
    <location>
        <begin position="43"/>
        <end position="61"/>
    </location>
</feature>
<organism evidence="5 6">
    <name type="scientific">Actinomadura luteofluorescens</name>
    <dbReference type="NCBI Taxonomy" id="46163"/>
    <lineage>
        <taxon>Bacteria</taxon>
        <taxon>Bacillati</taxon>
        <taxon>Actinomycetota</taxon>
        <taxon>Actinomycetes</taxon>
        <taxon>Streptosporangiales</taxon>
        <taxon>Thermomonosporaceae</taxon>
        <taxon>Actinomadura</taxon>
    </lineage>
</organism>
<feature type="transmembrane region" description="Helical" evidence="3">
    <location>
        <begin position="283"/>
        <end position="299"/>
    </location>
</feature>
<feature type="transmembrane region" description="Helical" evidence="3">
    <location>
        <begin position="187"/>
        <end position="207"/>
    </location>
</feature>
<dbReference type="RefSeq" id="WP_179848901.1">
    <property type="nucleotide sequence ID" value="NZ_JACCBA010000001.1"/>
</dbReference>
<evidence type="ECO:0000256" key="3">
    <source>
        <dbReference type="SAM" id="Phobius"/>
    </source>
</evidence>
<dbReference type="GO" id="GO:0016020">
    <property type="term" value="C:membrane"/>
    <property type="evidence" value="ECO:0007669"/>
    <property type="project" value="InterPro"/>
</dbReference>
<keyword evidence="3" id="KW-0472">Membrane</keyword>
<keyword evidence="3" id="KW-0812">Transmembrane</keyword>
<protein>
    <submittedName>
        <fullName evidence="5">Drug/metabolite transporter (DMT)-like permease</fullName>
    </submittedName>
</protein>
<dbReference type="SUPFAM" id="SSF103481">
    <property type="entry name" value="Multidrug resistance efflux transporter EmrE"/>
    <property type="match status" value="2"/>
</dbReference>